<feature type="region of interest" description="Disordered" evidence="1">
    <location>
        <begin position="61"/>
        <end position="91"/>
    </location>
</feature>
<proteinExistence type="predicted"/>
<sequence>MGKFLVLISVAAAFPVLAQNTIEREGKLDPRKNQKIEHIRTEDKDNRIDEVRVGGQVQSVTVQPKNGAPAYELQPTDQARSRPEQGRDGFAERKQRVWNVLGF</sequence>
<feature type="compositionally biased region" description="Basic and acidic residues" evidence="1">
    <location>
        <begin position="79"/>
        <end position="91"/>
    </location>
</feature>
<evidence type="ECO:0000313" key="3">
    <source>
        <dbReference type="EMBL" id="MBC5784204.1"/>
    </source>
</evidence>
<accession>A0A923MU33</accession>
<feature type="chain" id="PRO_5036804366" description="DUF2782 domain-containing protein" evidence="2">
    <location>
        <begin position="19"/>
        <end position="103"/>
    </location>
</feature>
<name>A0A923MU33_9BURK</name>
<dbReference type="RefSeq" id="WP_187076957.1">
    <property type="nucleotide sequence ID" value="NZ_JACORT010000006.1"/>
</dbReference>
<dbReference type="Proteomes" id="UP000608513">
    <property type="component" value="Unassembled WGS sequence"/>
</dbReference>
<evidence type="ECO:0008006" key="5">
    <source>
        <dbReference type="Google" id="ProtNLM"/>
    </source>
</evidence>
<gene>
    <name evidence="3" type="ORF">H8N03_14720</name>
</gene>
<keyword evidence="2" id="KW-0732">Signal</keyword>
<evidence type="ECO:0000256" key="1">
    <source>
        <dbReference type="SAM" id="MobiDB-lite"/>
    </source>
</evidence>
<comment type="caution">
    <text evidence="3">The sequence shown here is derived from an EMBL/GenBank/DDBJ whole genome shotgun (WGS) entry which is preliminary data.</text>
</comment>
<reference evidence="3" key="1">
    <citation type="submission" date="2020-08" db="EMBL/GenBank/DDBJ databases">
        <title>Ramlibacter sp. USB13 16S ribosomal RNA gene genome sequencing and assembly.</title>
        <authorList>
            <person name="Kang M."/>
        </authorList>
    </citation>
    <scope>NUCLEOTIDE SEQUENCE</scope>
    <source>
        <strain evidence="3">USB13</strain>
    </source>
</reference>
<organism evidence="3 4">
    <name type="scientific">Ramlibacter cellulosilyticus</name>
    <dbReference type="NCBI Taxonomy" id="2764187"/>
    <lineage>
        <taxon>Bacteria</taxon>
        <taxon>Pseudomonadati</taxon>
        <taxon>Pseudomonadota</taxon>
        <taxon>Betaproteobacteria</taxon>
        <taxon>Burkholderiales</taxon>
        <taxon>Comamonadaceae</taxon>
        <taxon>Ramlibacter</taxon>
    </lineage>
</organism>
<dbReference type="EMBL" id="JACORT010000006">
    <property type="protein sequence ID" value="MBC5784204.1"/>
    <property type="molecule type" value="Genomic_DNA"/>
</dbReference>
<dbReference type="Gene3D" id="2.20.130.30">
    <property type="entry name" value="Protein of unknown function DUF2782"/>
    <property type="match status" value="1"/>
</dbReference>
<protein>
    <recommendedName>
        <fullName evidence="5">DUF2782 domain-containing protein</fullName>
    </recommendedName>
</protein>
<keyword evidence="4" id="KW-1185">Reference proteome</keyword>
<evidence type="ECO:0000256" key="2">
    <source>
        <dbReference type="SAM" id="SignalP"/>
    </source>
</evidence>
<evidence type="ECO:0000313" key="4">
    <source>
        <dbReference type="Proteomes" id="UP000608513"/>
    </source>
</evidence>
<feature type="signal peptide" evidence="2">
    <location>
        <begin position="1"/>
        <end position="18"/>
    </location>
</feature>
<dbReference type="AlphaFoldDB" id="A0A923MU33"/>